<reference evidence="1" key="1">
    <citation type="journal article" date="2018" name="Genome Biol. Evol.">
        <title>Genomics and development of Lentinus tigrinus, a white-rot wood-decaying mushroom with dimorphic fruiting bodies.</title>
        <authorList>
            <person name="Wu B."/>
            <person name="Xu Z."/>
            <person name="Knudson A."/>
            <person name="Carlson A."/>
            <person name="Chen N."/>
            <person name="Kovaka S."/>
            <person name="LaButti K."/>
            <person name="Lipzen A."/>
            <person name="Pennachio C."/>
            <person name="Riley R."/>
            <person name="Schakwitz W."/>
            <person name="Umezawa K."/>
            <person name="Ohm R.A."/>
            <person name="Grigoriev I.V."/>
            <person name="Nagy L.G."/>
            <person name="Gibbons J."/>
            <person name="Hibbett D."/>
        </authorList>
    </citation>
    <scope>NUCLEOTIDE SEQUENCE [LARGE SCALE GENOMIC DNA]</scope>
    <source>
        <strain evidence="1">ALCF2SS1-6</strain>
    </source>
</reference>
<sequence length="58" mass="6357">GSSAGADVLFTWYLTISTAIEIFVDRFSAYGRARQSSANVCPATSPRHLCSSARRTFR</sequence>
<dbReference type="Proteomes" id="UP000313359">
    <property type="component" value="Unassembled WGS sequence"/>
</dbReference>
<evidence type="ECO:0000313" key="1">
    <source>
        <dbReference type="EMBL" id="RPD63608.1"/>
    </source>
</evidence>
<proteinExistence type="predicted"/>
<organism evidence="1 2">
    <name type="scientific">Lentinus tigrinus ALCF2SS1-6</name>
    <dbReference type="NCBI Taxonomy" id="1328759"/>
    <lineage>
        <taxon>Eukaryota</taxon>
        <taxon>Fungi</taxon>
        <taxon>Dikarya</taxon>
        <taxon>Basidiomycota</taxon>
        <taxon>Agaricomycotina</taxon>
        <taxon>Agaricomycetes</taxon>
        <taxon>Polyporales</taxon>
        <taxon>Polyporaceae</taxon>
        <taxon>Lentinus</taxon>
    </lineage>
</organism>
<gene>
    <name evidence="1" type="ORF">L227DRAFT_608811</name>
</gene>
<dbReference type="EMBL" id="ML122256">
    <property type="protein sequence ID" value="RPD63608.1"/>
    <property type="molecule type" value="Genomic_DNA"/>
</dbReference>
<keyword evidence="2" id="KW-1185">Reference proteome</keyword>
<protein>
    <submittedName>
        <fullName evidence="1">Uncharacterized protein</fullName>
    </submittedName>
</protein>
<name>A0A5C2SJZ8_9APHY</name>
<evidence type="ECO:0000313" key="2">
    <source>
        <dbReference type="Proteomes" id="UP000313359"/>
    </source>
</evidence>
<accession>A0A5C2SJZ8</accession>
<dbReference type="AlphaFoldDB" id="A0A5C2SJZ8"/>
<feature type="non-terminal residue" evidence="1">
    <location>
        <position position="1"/>
    </location>
</feature>